<evidence type="ECO:0000256" key="1">
    <source>
        <dbReference type="SAM" id="Phobius"/>
    </source>
</evidence>
<feature type="transmembrane region" description="Helical" evidence="1">
    <location>
        <begin position="146"/>
        <end position="164"/>
    </location>
</feature>
<feature type="transmembrane region" description="Helical" evidence="1">
    <location>
        <begin position="224"/>
        <end position="243"/>
    </location>
</feature>
<name>Q1V1V9_PELU1</name>
<keyword evidence="1" id="KW-1133">Transmembrane helix</keyword>
<keyword evidence="1" id="KW-0472">Membrane</keyword>
<proteinExistence type="predicted"/>
<feature type="transmembrane region" description="Helical" evidence="1">
    <location>
        <begin position="200"/>
        <end position="217"/>
    </location>
</feature>
<sequence length="449" mass="52767">MQKIRTSHLIYFFIIMFPLSNYLLPFLIYGDEINIRIYHEGSFGMDIEANEVDTFSDNGNYSLSQPQGIVRKIDPESIYTSLLYVLIFFLTSFFTFVFRNKHLNYEVYFLENKKKEYFQILSLFFIVILTINYFELRKVSNLFENLILISKIFFLFISCTLMFTSKNKKELALFMILVILAFLYIVEVRSKNNLPISYKLIFYFYFLSFIVCIFLNLKNKLTFINVTILGTVGIIVIITTFIWKTNLRSYSDYNWNKLSQKIYIYNVNKPFKSNNVIYSVLGAPISRINKLDQLSYIIETKKNHKLLYGESYIPLFSKFIPRQLWKDKPHETFGNKYGRNYKLIPSYNKSTSVGASTIIEAYINFRFLGIIFLAIFYGLVYRILNFYIHKNREKNTYLSFLLISIGIFISLTSESNLSSGLGGALQLILIAIVYNSLSKFVKIDKKNET</sequence>
<reference evidence="2 3" key="1">
    <citation type="submission" date="2006-04" db="EMBL/GenBank/DDBJ databases">
        <authorList>
            <person name="Giovannoni S.J."/>
            <person name="Cho J.-C."/>
            <person name="Ferriera S."/>
            <person name="Johnson J."/>
            <person name="Kravitz S."/>
            <person name="Halpern A."/>
            <person name="Remington K."/>
            <person name="Beeson K."/>
            <person name="Tran B."/>
            <person name="Rogers Y.-H."/>
            <person name="Friedman R."/>
            <person name="Venter J.C."/>
        </authorList>
    </citation>
    <scope>NUCLEOTIDE SEQUENCE [LARGE SCALE GENOMIC DNA]</scope>
    <source>
        <strain evidence="2 3">HTCC1002</strain>
    </source>
</reference>
<feature type="transmembrane region" description="Helical" evidence="1">
    <location>
        <begin position="171"/>
        <end position="188"/>
    </location>
</feature>
<dbReference type="HOGENOM" id="CLU_609503_0_0_5"/>
<feature type="transmembrane region" description="Helical" evidence="1">
    <location>
        <begin position="396"/>
        <end position="413"/>
    </location>
</feature>
<evidence type="ECO:0000313" key="2">
    <source>
        <dbReference type="EMBL" id="EAS84769.1"/>
    </source>
</evidence>
<feature type="transmembrane region" description="Helical" evidence="1">
    <location>
        <begin position="9"/>
        <end position="29"/>
    </location>
</feature>
<keyword evidence="1" id="KW-0812">Transmembrane</keyword>
<organism evidence="2 3">
    <name type="scientific">Pelagibacter ubique (strain HTCC1002)</name>
    <dbReference type="NCBI Taxonomy" id="314261"/>
    <lineage>
        <taxon>Bacteria</taxon>
        <taxon>Pseudomonadati</taxon>
        <taxon>Pseudomonadota</taxon>
        <taxon>Alphaproteobacteria</taxon>
        <taxon>Candidatus Pelagibacterales</taxon>
        <taxon>Candidatus Pelagibacteraceae</taxon>
        <taxon>Candidatus Pelagibacter</taxon>
    </lineage>
</organism>
<dbReference type="EMBL" id="AAPV01000001">
    <property type="protein sequence ID" value="EAS84769.1"/>
    <property type="molecule type" value="Genomic_DNA"/>
</dbReference>
<dbReference type="AlphaFoldDB" id="Q1V1V9"/>
<comment type="caution">
    <text evidence="2">The sequence shown here is derived from an EMBL/GenBank/DDBJ whole genome shotgun (WGS) entry which is preliminary data.</text>
</comment>
<feature type="transmembrane region" description="Helical" evidence="1">
    <location>
        <begin position="363"/>
        <end position="384"/>
    </location>
</feature>
<dbReference type="RefSeq" id="WP_006997356.1">
    <property type="nucleotide sequence ID" value="NZ_CH724130.1"/>
</dbReference>
<feature type="transmembrane region" description="Helical" evidence="1">
    <location>
        <begin position="78"/>
        <end position="97"/>
    </location>
</feature>
<feature type="transmembrane region" description="Helical" evidence="1">
    <location>
        <begin position="117"/>
        <end position="134"/>
    </location>
</feature>
<feature type="transmembrane region" description="Helical" evidence="1">
    <location>
        <begin position="419"/>
        <end position="437"/>
    </location>
</feature>
<dbReference type="Proteomes" id="UP000005306">
    <property type="component" value="Unassembled WGS sequence"/>
</dbReference>
<protein>
    <submittedName>
        <fullName evidence="2">Uncharacterized protein</fullName>
    </submittedName>
</protein>
<gene>
    <name evidence="2" type="ORF">PU1002_03591</name>
</gene>
<evidence type="ECO:0000313" key="3">
    <source>
        <dbReference type="Proteomes" id="UP000005306"/>
    </source>
</evidence>
<accession>Q1V1V9</accession>